<comment type="caution">
    <text evidence="2">The sequence shown here is derived from an EMBL/GenBank/DDBJ whole genome shotgun (WGS) entry which is preliminary data.</text>
</comment>
<accession>A0A849SI00</accession>
<dbReference type="EMBL" id="JABFRW010000100">
    <property type="protein sequence ID" value="NOT34206.1"/>
    <property type="molecule type" value="Genomic_DNA"/>
</dbReference>
<evidence type="ECO:0000313" key="2">
    <source>
        <dbReference type="EMBL" id="NOT34206.1"/>
    </source>
</evidence>
<gene>
    <name evidence="2" type="ORF">HOP12_08570</name>
</gene>
<feature type="region of interest" description="Disordered" evidence="1">
    <location>
        <begin position="1"/>
        <end position="112"/>
    </location>
</feature>
<organism evidence="2 3">
    <name type="scientific">Eiseniibacteriota bacterium</name>
    <dbReference type="NCBI Taxonomy" id="2212470"/>
    <lineage>
        <taxon>Bacteria</taxon>
        <taxon>Candidatus Eiseniibacteriota</taxon>
    </lineage>
</organism>
<protein>
    <submittedName>
        <fullName evidence="2">Uncharacterized protein</fullName>
    </submittedName>
</protein>
<proteinExistence type="predicted"/>
<dbReference type="Proteomes" id="UP000580839">
    <property type="component" value="Unassembled WGS sequence"/>
</dbReference>
<sequence>MGLPDPALFDDSEAEPTRPTPAEPPAPSAAPMPPSGAEPEERPDWLVGAEEGAQSEFHRSEDAPSGVRLTRPQLPTAAASDGITTGLEAPTAAPTGPRPTLVRPGDGALPGLPLASRAAAAEKKSDKPIAWQGAGDSVPRLSVVAEKVVEDDDEAESPLDGDTGGFGGPALIGADEARRTPIAAPRPLVEPWWIVAAEAVSTDRKLQIFVAGGLAFLITLWIVWPRGSESVSVRKIRQHAEAWEGREVRVTGRVGEVFALGQGVVYNLHQGRDTIVVFSRSRRPSSRDRVSVSGTVSTGYLDGSARVSILENTQ</sequence>
<reference evidence="2 3" key="1">
    <citation type="submission" date="2020-04" db="EMBL/GenBank/DDBJ databases">
        <title>Metagenomic profiling of ammonia- and methane-oxidizing microorganisms in a Dutch drinking water treatment plant.</title>
        <authorList>
            <person name="Poghosyan L."/>
            <person name="Leucker S."/>
        </authorList>
    </citation>
    <scope>NUCLEOTIDE SEQUENCE [LARGE SCALE GENOMIC DNA]</scope>
    <source>
        <strain evidence="2">S-RSF-IL-03</strain>
    </source>
</reference>
<evidence type="ECO:0000256" key="1">
    <source>
        <dbReference type="SAM" id="MobiDB-lite"/>
    </source>
</evidence>
<name>A0A849SI00_UNCEI</name>
<feature type="compositionally biased region" description="Low complexity" evidence="1">
    <location>
        <begin position="89"/>
        <end position="100"/>
    </location>
</feature>
<dbReference type="AlphaFoldDB" id="A0A849SI00"/>
<feature type="compositionally biased region" description="Pro residues" evidence="1">
    <location>
        <begin position="18"/>
        <end position="36"/>
    </location>
</feature>
<evidence type="ECO:0000313" key="3">
    <source>
        <dbReference type="Proteomes" id="UP000580839"/>
    </source>
</evidence>